<dbReference type="Proteomes" id="UP001139981">
    <property type="component" value="Unassembled WGS sequence"/>
</dbReference>
<keyword evidence="2" id="KW-1185">Reference proteome</keyword>
<evidence type="ECO:0000313" key="2">
    <source>
        <dbReference type="Proteomes" id="UP001139981"/>
    </source>
</evidence>
<sequence>MSFQISQVEGCAFSTKELQRFHAYYKYPWSSVSLDSATVSQRIEYFVANVDPDIDTQRLRDWLHTMDNSEKPTTLCDRFEAYDFARAPGFNSLLAEV</sequence>
<accession>A0ACC1M075</accession>
<organism evidence="1 2">
    <name type="scientific">Coemansia aciculifera</name>
    <dbReference type="NCBI Taxonomy" id="417176"/>
    <lineage>
        <taxon>Eukaryota</taxon>
        <taxon>Fungi</taxon>
        <taxon>Fungi incertae sedis</taxon>
        <taxon>Zoopagomycota</taxon>
        <taxon>Kickxellomycotina</taxon>
        <taxon>Kickxellomycetes</taxon>
        <taxon>Kickxellales</taxon>
        <taxon>Kickxellaceae</taxon>
        <taxon>Coemansia</taxon>
    </lineage>
</organism>
<comment type="caution">
    <text evidence="1">The sequence shown here is derived from an EMBL/GenBank/DDBJ whole genome shotgun (WGS) entry which is preliminary data.</text>
</comment>
<name>A0ACC1M075_9FUNG</name>
<gene>
    <name evidence="1" type="ORF">IWW38_004197</name>
</gene>
<dbReference type="EMBL" id="JANBVB010001403">
    <property type="protein sequence ID" value="KAJ2890325.1"/>
    <property type="molecule type" value="Genomic_DNA"/>
</dbReference>
<protein>
    <submittedName>
        <fullName evidence="1">Uncharacterized protein</fullName>
    </submittedName>
</protein>
<reference evidence="1" key="1">
    <citation type="submission" date="2022-07" db="EMBL/GenBank/DDBJ databases">
        <title>Phylogenomic reconstructions and comparative analyses of Kickxellomycotina fungi.</title>
        <authorList>
            <person name="Reynolds N.K."/>
            <person name="Stajich J.E."/>
            <person name="Barry K."/>
            <person name="Grigoriev I.V."/>
            <person name="Crous P."/>
            <person name="Smith M.E."/>
        </authorList>
    </citation>
    <scope>NUCLEOTIDE SEQUENCE</scope>
    <source>
        <strain evidence="1">CBS 190363</strain>
    </source>
</reference>
<proteinExistence type="predicted"/>
<evidence type="ECO:0000313" key="1">
    <source>
        <dbReference type="EMBL" id="KAJ2890325.1"/>
    </source>
</evidence>